<feature type="compositionally biased region" description="Basic and acidic residues" evidence="1">
    <location>
        <begin position="601"/>
        <end position="615"/>
    </location>
</feature>
<name>A0ABP0HB45_9DINO</name>
<feature type="compositionally biased region" description="Basic and acidic residues" evidence="1">
    <location>
        <begin position="204"/>
        <end position="216"/>
    </location>
</feature>
<evidence type="ECO:0000313" key="3">
    <source>
        <dbReference type="Proteomes" id="UP001642484"/>
    </source>
</evidence>
<evidence type="ECO:0000313" key="2">
    <source>
        <dbReference type="EMBL" id="CAK8987018.1"/>
    </source>
</evidence>
<keyword evidence="3" id="KW-1185">Reference proteome</keyword>
<feature type="compositionally biased region" description="Basic and acidic residues" evidence="1">
    <location>
        <begin position="107"/>
        <end position="119"/>
    </location>
</feature>
<evidence type="ECO:0000256" key="1">
    <source>
        <dbReference type="SAM" id="MobiDB-lite"/>
    </source>
</evidence>
<feature type="compositionally biased region" description="Polar residues" evidence="1">
    <location>
        <begin position="151"/>
        <end position="164"/>
    </location>
</feature>
<feature type="compositionally biased region" description="Basic and acidic residues" evidence="1">
    <location>
        <begin position="281"/>
        <end position="297"/>
    </location>
</feature>
<organism evidence="2 3">
    <name type="scientific">Durusdinium trenchii</name>
    <dbReference type="NCBI Taxonomy" id="1381693"/>
    <lineage>
        <taxon>Eukaryota</taxon>
        <taxon>Sar</taxon>
        <taxon>Alveolata</taxon>
        <taxon>Dinophyceae</taxon>
        <taxon>Suessiales</taxon>
        <taxon>Symbiodiniaceae</taxon>
        <taxon>Durusdinium</taxon>
    </lineage>
</organism>
<feature type="compositionally biased region" description="Basic and acidic residues" evidence="1">
    <location>
        <begin position="643"/>
        <end position="657"/>
    </location>
</feature>
<feature type="compositionally biased region" description="Polar residues" evidence="1">
    <location>
        <begin position="217"/>
        <end position="233"/>
    </location>
</feature>
<sequence>MSQSIVNEVLAKKPKRRVEWVQKRLKEDLAITHRDSLYEVLVRKEGRAFAADISGADAVRTYNAVLAAIELFTTKQQRHLQADSFLLRKIHTQEQERHKAAQAKAKAAKEVKTVKKSKEAPSVSGLVKTTRKDSPKAAPKGSPNPPAKTSPIRSSSPIASNSAKDTAEAQRSESPDWIPRTPPQAAPQEPRKSTGSWTTIFADGPKDKLSSARESELSTVQKGVKSPKSSSDSTEYDAFATGPEPALKSPRERTEQSEESLARPSGLHAAVKNSAGGSEPDIDREQSEGKPGGKNETAENSEIVMKDAGDLDRPSPSKSRLETDEMDNLKTSAVEDKGTEATRSPEKSPVDQAAEPSDMPAESTKGSRSGRSGSGESETSEYSASEKTDPGAAQLAGPLASNVNDGGCSSDTSPATELQAKVPRTAQSEACPTVTRQPPPPPLARRRSVEIHGHLPHWKYIAADGEERLPIRSSSAVDAPTTGGSLGSGEVFAVEQETPGANGVLFLRLADGRGWVFDRKSGLGRKRRARPLCVPYQVPLIDEEDGTKTRKARDKVRKACNGPPKAKRRRHQAVHDPYMVETADIIEVESDEGRPLGSPNARKEAPANEHHSERDVAKEQLRVQLEKKQQEVQALRAKLSQLDAKEVHQTENQELRRKVPRQTSPGLQAEGERAHSGKANSILDQKRRELQAMLAKKRAKSMAHGLIQKPAPRFVD</sequence>
<feature type="compositionally biased region" description="Basic and acidic residues" evidence="1">
    <location>
        <begin position="333"/>
        <end position="349"/>
    </location>
</feature>
<feature type="compositionally biased region" description="Basic and acidic residues" evidence="1">
    <location>
        <begin position="304"/>
        <end position="323"/>
    </location>
</feature>
<comment type="caution">
    <text evidence="2">The sequence shown here is derived from an EMBL/GenBank/DDBJ whole genome shotgun (WGS) entry which is preliminary data.</text>
</comment>
<gene>
    <name evidence="2" type="ORF">CCMP2556_LOCUS716</name>
</gene>
<proteinExistence type="predicted"/>
<feature type="region of interest" description="Disordered" evidence="1">
    <location>
        <begin position="96"/>
        <end position="447"/>
    </location>
</feature>
<dbReference type="Proteomes" id="UP001642484">
    <property type="component" value="Unassembled WGS sequence"/>
</dbReference>
<dbReference type="EMBL" id="CAXAMN010000214">
    <property type="protein sequence ID" value="CAK8987018.1"/>
    <property type="molecule type" value="Genomic_DNA"/>
</dbReference>
<feature type="compositionally biased region" description="Polar residues" evidence="1">
    <location>
        <begin position="401"/>
        <end position="416"/>
    </location>
</feature>
<feature type="region of interest" description="Disordered" evidence="1">
    <location>
        <begin position="643"/>
        <end position="683"/>
    </location>
</feature>
<reference evidence="2 3" key="1">
    <citation type="submission" date="2024-02" db="EMBL/GenBank/DDBJ databases">
        <authorList>
            <person name="Chen Y."/>
            <person name="Shah S."/>
            <person name="Dougan E. K."/>
            <person name="Thang M."/>
            <person name="Chan C."/>
        </authorList>
    </citation>
    <scope>NUCLEOTIDE SEQUENCE [LARGE SCALE GENOMIC DNA]</scope>
</reference>
<feature type="region of interest" description="Disordered" evidence="1">
    <location>
        <begin position="590"/>
        <end position="615"/>
    </location>
</feature>
<accession>A0ABP0HB45</accession>
<feature type="compositionally biased region" description="Basic and acidic residues" evidence="1">
    <location>
        <begin position="165"/>
        <end position="174"/>
    </location>
</feature>
<protein>
    <submittedName>
        <fullName evidence="2">Uncharacterized protein</fullName>
    </submittedName>
</protein>
<feature type="compositionally biased region" description="Low complexity" evidence="1">
    <location>
        <begin position="362"/>
        <end position="383"/>
    </location>
</feature>
<feature type="compositionally biased region" description="Polar residues" evidence="1">
    <location>
        <begin position="425"/>
        <end position="436"/>
    </location>
</feature>